<evidence type="ECO:0000313" key="10">
    <source>
        <dbReference type="Proteomes" id="UP001596408"/>
    </source>
</evidence>
<dbReference type="CDD" id="cd06261">
    <property type="entry name" value="TM_PBP2"/>
    <property type="match status" value="1"/>
</dbReference>
<comment type="subcellular location">
    <subcellularLocation>
        <location evidence="1 7">Cell membrane</location>
        <topology evidence="1 7">Multi-pass membrane protein</topology>
    </subcellularLocation>
</comment>
<feature type="domain" description="ABC transmembrane type-1" evidence="8">
    <location>
        <begin position="88"/>
        <end position="296"/>
    </location>
</feature>
<evidence type="ECO:0000256" key="7">
    <source>
        <dbReference type="RuleBase" id="RU363032"/>
    </source>
</evidence>
<evidence type="ECO:0000256" key="6">
    <source>
        <dbReference type="ARBA" id="ARBA00023136"/>
    </source>
</evidence>
<evidence type="ECO:0000256" key="4">
    <source>
        <dbReference type="ARBA" id="ARBA00022692"/>
    </source>
</evidence>
<keyword evidence="4 7" id="KW-0812">Transmembrane</keyword>
<keyword evidence="5 7" id="KW-1133">Transmembrane helix</keyword>
<accession>A0ABD5U1D9</accession>
<dbReference type="SUPFAM" id="SSF161098">
    <property type="entry name" value="MetI-like"/>
    <property type="match status" value="1"/>
</dbReference>
<feature type="transmembrane region" description="Helical" evidence="7">
    <location>
        <begin position="125"/>
        <end position="145"/>
    </location>
</feature>
<dbReference type="PANTHER" id="PTHR43005">
    <property type="entry name" value="BLR7065 PROTEIN"/>
    <property type="match status" value="1"/>
</dbReference>
<feature type="transmembrane region" description="Helical" evidence="7">
    <location>
        <begin position="27"/>
        <end position="49"/>
    </location>
</feature>
<dbReference type="InterPro" id="IPR000515">
    <property type="entry name" value="MetI-like"/>
</dbReference>
<dbReference type="AlphaFoldDB" id="A0ABD5U1D9"/>
<keyword evidence="3" id="KW-1003">Cell membrane</keyword>
<dbReference type="GO" id="GO:0005886">
    <property type="term" value="C:plasma membrane"/>
    <property type="evidence" value="ECO:0007669"/>
    <property type="project" value="UniProtKB-SubCell"/>
</dbReference>
<protein>
    <submittedName>
        <fullName evidence="9">Carbohydrate ABC transporter permease</fullName>
    </submittedName>
</protein>
<evidence type="ECO:0000256" key="5">
    <source>
        <dbReference type="ARBA" id="ARBA00022989"/>
    </source>
</evidence>
<dbReference type="InterPro" id="IPR035906">
    <property type="entry name" value="MetI-like_sf"/>
</dbReference>
<dbReference type="RefSeq" id="WP_379695390.1">
    <property type="nucleotide sequence ID" value="NZ_JBHSXH010000014.1"/>
</dbReference>
<reference evidence="9 10" key="1">
    <citation type="journal article" date="2019" name="Int. J. Syst. Evol. Microbiol.">
        <title>The Global Catalogue of Microorganisms (GCM) 10K type strain sequencing project: providing services to taxonomists for standard genome sequencing and annotation.</title>
        <authorList>
            <consortium name="The Broad Institute Genomics Platform"/>
            <consortium name="The Broad Institute Genome Sequencing Center for Infectious Disease"/>
            <person name="Wu L."/>
            <person name="Ma J."/>
        </authorList>
    </citation>
    <scope>NUCLEOTIDE SEQUENCE [LARGE SCALE GENOMIC DNA]</scope>
    <source>
        <strain evidence="9 10">YIM 94188</strain>
    </source>
</reference>
<comment type="similarity">
    <text evidence="7">Belongs to the binding-protein-dependent transport system permease family.</text>
</comment>
<evidence type="ECO:0000256" key="3">
    <source>
        <dbReference type="ARBA" id="ARBA00022475"/>
    </source>
</evidence>
<proteinExistence type="inferred from homology"/>
<dbReference type="PROSITE" id="PS50928">
    <property type="entry name" value="ABC_TM1"/>
    <property type="match status" value="1"/>
</dbReference>
<feature type="transmembrane region" description="Helical" evidence="7">
    <location>
        <begin position="175"/>
        <end position="197"/>
    </location>
</feature>
<keyword evidence="2 7" id="KW-0813">Transport</keyword>
<feature type="transmembrane region" description="Helical" evidence="7">
    <location>
        <begin position="224"/>
        <end position="243"/>
    </location>
</feature>
<dbReference type="EMBL" id="JBHSXH010000014">
    <property type="protein sequence ID" value="MFC6825298.1"/>
    <property type="molecule type" value="Genomic_DNA"/>
</dbReference>
<name>A0ABD5U1D9_9EURY</name>
<comment type="caution">
    <text evidence="9">The sequence shown here is derived from an EMBL/GenBank/DDBJ whole genome shotgun (WGS) entry which is preliminary data.</text>
</comment>
<dbReference type="Pfam" id="PF00528">
    <property type="entry name" value="BPD_transp_1"/>
    <property type="match status" value="1"/>
</dbReference>
<evidence type="ECO:0000259" key="8">
    <source>
        <dbReference type="PROSITE" id="PS50928"/>
    </source>
</evidence>
<gene>
    <name evidence="9" type="ORF">ACFQEV_09895</name>
</gene>
<dbReference type="Proteomes" id="UP001596408">
    <property type="component" value="Unassembled WGS sequence"/>
</dbReference>
<sequence>MEIIQRIPGSRWKRRYDELPLEEKEKWLGWVLILPSVFLVGLVILYPLVYNIYLSFHTVPLQPGVPLEWVGLQHYHSLIQDPEFWSSIKTTVIFTLVSSVLATTLGLLVALVMNREFPGRKYARSIILLPYVIPIVAAAFTWRWMLNPTAGVIPYAATAFFGMGTFDVLSSSDSALWTLIIFDAWRYYPFAFLMFIARAQSIPNEMYEAAKIDGASRFAMFKDITLPEMSGVIATTFLLRWIWNFNTFTDIWLLTHNVKTLPVFTYQTAFASFKMGLGAAVSVLLLVFLMTFVVIYTRMLGEW</sequence>
<evidence type="ECO:0000313" key="9">
    <source>
        <dbReference type="EMBL" id="MFC6825298.1"/>
    </source>
</evidence>
<dbReference type="PANTHER" id="PTHR43005:SF1">
    <property type="entry name" value="SPERMIDINE_PUTRESCINE TRANSPORT SYSTEM PERMEASE PROTEIN"/>
    <property type="match status" value="1"/>
</dbReference>
<keyword evidence="10" id="KW-1185">Reference proteome</keyword>
<evidence type="ECO:0000256" key="1">
    <source>
        <dbReference type="ARBA" id="ARBA00004651"/>
    </source>
</evidence>
<feature type="transmembrane region" description="Helical" evidence="7">
    <location>
        <begin position="92"/>
        <end position="113"/>
    </location>
</feature>
<organism evidence="9 10">
    <name type="scientific">Halopelagius fulvigenes</name>
    <dbReference type="NCBI Taxonomy" id="1198324"/>
    <lineage>
        <taxon>Archaea</taxon>
        <taxon>Methanobacteriati</taxon>
        <taxon>Methanobacteriota</taxon>
        <taxon>Stenosarchaea group</taxon>
        <taxon>Halobacteria</taxon>
        <taxon>Halobacteriales</taxon>
        <taxon>Haloferacaceae</taxon>
    </lineage>
</organism>
<feature type="transmembrane region" description="Helical" evidence="7">
    <location>
        <begin position="275"/>
        <end position="297"/>
    </location>
</feature>
<keyword evidence="6 7" id="KW-0472">Membrane</keyword>
<dbReference type="Gene3D" id="1.10.3720.10">
    <property type="entry name" value="MetI-like"/>
    <property type="match status" value="1"/>
</dbReference>
<evidence type="ECO:0000256" key="2">
    <source>
        <dbReference type="ARBA" id="ARBA00022448"/>
    </source>
</evidence>